<feature type="transmembrane region" description="Helical" evidence="1">
    <location>
        <begin position="197"/>
        <end position="213"/>
    </location>
</feature>
<feature type="transmembrane region" description="Helical" evidence="1">
    <location>
        <begin position="89"/>
        <end position="108"/>
    </location>
</feature>
<dbReference type="PANTHER" id="PTHR23028">
    <property type="entry name" value="ACETYLTRANSFERASE"/>
    <property type="match status" value="1"/>
</dbReference>
<protein>
    <submittedName>
        <fullName evidence="3">Acyltransferase</fullName>
    </submittedName>
</protein>
<name>A0ABS0IGD9_9BACT</name>
<feature type="transmembrane region" description="Helical" evidence="1">
    <location>
        <begin position="128"/>
        <end position="152"/>
    </location>
</feature>
<dbReference type="InterPro" id="IPR050879">
    <property type="entry name" value="Acyltransferase_3"/>
</dbReference>
<evidence type="ECO:0000259" key="2">
    <source>
        <dbReference type="Pfam" id="PF01757"/>
    </source>
</evidence>
<feature type="transmembrane region" description="Helical" evidence="1">
    <location>
        <begin position="315"/>
        <end position="339"/>
    </location>
</feature>
<keyword evidence="1" id="KW-1133">Transmembrane helix</keyword>
<feature type="transmembrane region" description="Helical" evidence="1">
    <location>
        <begin position="159"/>
        <end position="177"/>
    </location>
</feature>
<dbReference type="Proteomes" id="UP000597617">
    <property type="component" value="Unassembled WGS sequence"/>
</dbReference>
<dbReference type="InterPro" id="IPR002656">
    <property type="entry name" value="Acyl_transf_3_dom"/>
</dbReference>
<feature type="transmembrane region" description="Helical" evidence="1">
    <location>
        <begin position="220"/>
        <end position="241"/>
    </location>
</feature>
<feature type="transmembrane region" description="Helical" evidence="1">
    <location>
        <begin position="253"/>
        <end position="276"/>
    </location>
</feature>
<evidence type="ECO:0000313" key="3">
    <source>
        <dbReference type="EMBL" id="MBF9237426.1"/>
    </source>
</evidence>
<proteinExistence type="predicted"/>
<keyword evidence="3" id="KW-0808">Transferase</keyword>
<dbReference type="RefSeq" id="WP_196281799.1">
    <property type="nucleotide sequence ID" value="NZ_JADQDQ010000003.1"/>
</dbReference>
<gene>
    <name evidence="3" type="ORF">I2I05_08450</name>
</gene>
<reference evidence="3 4" key="1">
    <citation type="submission" date="2020-11" db="EMBL/GenBank/DDBJ databases">
        <authorList>
            <person name="Kim M.K."/>
        </authorList>
    </citation>
    <scope>NUCLEOTIDE SEQUENCE [LARGE SCALE GENOMIC DNA]</scope>
    <source>
        <strain evidence="3 4">BT683</strain>
    </source>
</reference>
<keyword evidence="4" id="KW-1185">Reference proteome</keyword>
<keyword evidence="1" id="KW-0472">Membrane</keyword>
<evidence type="ECO:0000256" key="1">
    <source>
        <dbReference type="SAM" id="Phobius"/>
    </source>
</evidence>
<accession>A0ABS0IGD9</accession>
<dbReference type="GO" id="GO:0016746">
    <property type="term" value="F:acyltransferase activity"/>
    <property type="evidence" value="ECO:0007669"/>
    <property type="project" value="UniProtKB-KW"/>
</dbReference>
<feature type="domain" description="Acyltransferase 3" evidence="2">
    <location>
        <begin position="12"/>
        <end position="336"/>
    </location>
</feature>
<feature type="transmembrane region" description="Helical" evidence="1">
    <location>
        <begin position="16"/>
        <end position="35"/>
    </location>
</feature>
<feature type="transmembrane region" description="Helical" evidence="1">
    <location>
        <begin position="288"/>
        <end position="309"/>
    </location>
</feature>
<organism evidence="3 4">
    <name type="scientific">Hymenobacter jeongseonensis</name>
    <dbReference type="NCBI Taxonomy" id="2791027"/>
    <lineage>
        <taxon>Bacteria</taxon>
        <taxon>Pseudomonadati</taxon>
        <taxon>Bacteroidota</taxon>
        <taxon>Cytophagia</taxon>
        <taxon>Cytophagales</taxon>
        <taxon>Hymenobacteraceae</taxon>
        <taxon>Hymenobacter</taxon>
    </lineage>
</organism>
<evidence type="ECO:0000313" key="4">
    <source>
        <dbReference type="Proteomes" id="UP000597617"/>
    </source>
</evidence>
<keyword evidence="1" id="KW-0812">Transmembrane</keyword>
<dbReference type="Pfam" id="PF01757">
    <property type="entry name" value="Acyl_transf_3"/>
    <property type="match status" value="1"/>
</dbReference>
<feature type="transmembrane region" description="Helical" evidence="1">
    <location>
        <begin position="47"/>
        <end position="68"/>
    </location>
</feature>
<comment type="caution">
    <text evidence="3">The sequence shown here is derived from an EMBL/GenBank/DDBJ whole genome shotgun (WGS) entry which is preliminary data.</text>
</comment>
<sequence>MPLQSGEKQRLHGLDYLRGLTAVGIMIYHYSSWTYGEQAASSFLGRIGIYGVAIFYVLSGQALTYMYASKLALEPGSLTRFYIKRFFRIFPLLWLVTFLSIILSKRIPDVLDLFLNLTGLFGLVKWNTYYATGAWSIGNELTFYLVFPLLIYSFNKSRTGLFIIALSTALLFIYFAFYKITPVASLSSQWHLYTNPLNQFTFFLGGCLIGRFINPASLKAATSLSMGVLGLAVLLFIPIGPSTTELVTGLNRLIFTGSCFLICCGFFRTAQAVNLLDKPLALLGQISYSLYLLHPIVYAFAKAFFSLLAKLGFTYPVLIAPLLASVASVAISYLSYHYFEVFFMSLARRRADVIANR</sequence>
<dbReference type="EMBL" id="JADQDQ010000003">
    <property type="protein sequence ID" value="MBF9237426.1"/>
    <property type="molecule type" value="Genomic_DNA"/>
</dbReference>
<keyword evidence="3" id="KW-0012">Acyltransferase</keyword>
<dbReference type="PANTHER" id="PTHR23028:SF53">
    <property type="entry name" value="ACYL_TRANSF_3 DOMAIN-CONTAINING PROTEIN"/>
    <property type="match status" value="1"/>
</dbReference>